<dbReference type="SUPFAM" id="SSF52172">
    <property type="entry name" value="CheY-like"/>
    <property type="match status" value="2"/>
</dbReference>
<dbReference type="SUPFAM" id="SSF55874">
    <property type="entry name" value="ATPase domain of HSP90 chaperone/DNA topoisomerase II/histidine kinase"/>
    <property type="match status" value="1"/>
</dbReference>
<keyword evidence="13" id="KW-0808">Transferase</keyword>
<dbReference type="Gene3D" id="3.40.50.2300">
    <property type="match status" value="2"/>
</dbReference>
<keyword evidence="8" id="KW-0902">Two-component regulatory system</keyword>
<dbReference type="Gene3D" id="3.30.565.10">
    <property type="entry name" value="Histidine kinase-like ATPase, C-terminal domain"/>
    <property type="match status" value="1"/>
</dbReference>
<dbReference type="Gene3D" id="1.20.120.160">
    <property type="entry name" value="HPT domain"/>
    <property type="match status" value="1"/>
</dbReference>
<dbReference type="GO" id="GO:0016301">
    <property type="term" value="F:kinase activity"/>
    <property type="evidence" value="ECO:0007669"/>
    <property type="project" value="UniProtKB-KW"/>
</dbReference>
<evidence type="ECO:0000256" key="8">
    <source>
        <dbReference type="ARBA" id="ARBA00023012"/>
    </source>
</evidence>
<dbReference type="Pfam" id="PF00072">
    <property type="entry name" value="Response_reg"/>
    <property type="match status" value="1"/>
</dbReference>
<evidence type="ECO:0000256" key="4">
    <source>
        <dbReference type="ARBA" id="ARBA00022692"/>
    </source>
</evidence>
<dbReference type="SMART" id="SM00387">
    <property type="entry name" value="HATPase_c"/>
    <property type="match status" value="1"/>
</dbReference>
<keyword evidence="7 10" id="KW-1133">Transmembrane helix</keyword>
<name>A0A1W1E867_9ZZZZ</name>
<keyword evidence="3" id="KW-0597">Phosphoprotein</keyword>
<dbReference type="EMBL" id="FPIB01000008">
    <property type="protein sequence ID" value="SFV90047.1"/>
    <property type="molecule type" value="Genomic_DNA"/>
</dbReference>
<feature type="domain" description="Response regulatory" evidence="12">
    <location>
        <begin position="438"/>
        <end position="556"/>
    </location>
</feature>
<evidence type="ECO:0000259" key="12">
    <source>
        <dbReference type="PROSITE" id="PS50110"/>
    </source>
</evidence>
<dbReference type="Pfam" id="PF02518">
    <property type="entry name" value="HATPase_c"/>
    <property type="match status" value="1"/>
</dbReference>
<dbReference type="PRINTS" id="PR00344">
    <property type="entry name" value="BCTRLSENSOR"/>
</dbReference>
<dbReference type="AlphaFoldDB" id="A0A1W1E867"/>
<dbReference type="InterPro" id="IPR036890">
    <property type="entry name" value="HATPase_C_sf"/>
</dbReference>
<keyword evidence="6" id="KW-0067">ATP-binding</keyword>
<dbReference type="PROSITE" id="PS50109">
    <property type="entry name" value="HIS_KIN"/>
    <property type="match status" value="1"/>
</dbReference>
<dbReference type="InterPro" id="IPR003594">
    <property type="entry name" value="HATPase_dom"/>
</dbReference>
<dbReference type="GO" id="GO:0005886">
    <property type="term" value="C:plasma membrane"/>
    <property type="evidence" value="ECO:0007669"/>
    <property type="project" value="UniProtKB-SubCell"/>
</dbReference>
<dbReference type="CDD" id="cd17546">
    <property type="entry name" value="REC_hyHK_CKI1_RcsC-like"/>
    <property type="match status" value="1"/>
</dbReference>
<evidence type="ECO:0000256" key="5">
    <source>
        <dbReference type="ARBA" id="ARBA00022741"/>
    </source>
</evidence>
<evidence type="ECO:0000256" key="9">
    <source>
        <dbReference type="ARBA" id="ARBA00023136"/>
    </source>
</evidence>
<evidence type="ECO:0000313" key="13">
    <source>
        <dbReference type="EMBL" id="SFV90047.1"/>
    </source>
</evidence>
<dbReference type="PANTHER" id="PTHR45339">
    <property type="entry name" value="HYBRID SIGNAL TRANSDUCTION HISTIDINE KINASE J"/>
    <property type="match status" value="1"/>
</dbReference>
<keyword evidence="13" id="KW-0418">Kinase</keyword>
<keyword evidence="9 10" id="KW-0472">Membrane</keyword>
<evidence type="ECO:0000256" key="2">
    <source>
        <dbReference type="ARBA" id="ARBA00022475"/>
    </source>
</evidence>
<evidence type="ECO:0000259" key="11">
    <source>
        <dbReference type="PROSITE" id="PS50109"/>
    </source>
</evidence>
<dbReference type="InterPro" id="IPR036641">
    <property type="entry name" value="HPT_dom_sf"/>
</dbReference>
<dbReference type="SUPFAM" id="SSF47226">
    <property type="entry name" value="Histidine-containing phosphotransfer domain, HPT domain"/>
    <property type="match status" value="1"/>
</dbReference>
<evidence type="ECO:0000256" key="7">
    <source>
        <dbReference type="ARBA" id="ARBA00022989"/>
    </source>
</evidence>
<dbReference type="SMART" id="SM00448">
    <property type="entry name" value="REC"/>
    <property type="match status" value="1"/>
</dbReference>
<protein>
    <submittedName>
        <fullName evidence="13">Multi-sensor hybrid histidine kinase</fullName>
    </submittedName>
</protein>
<reference evidence="13" key="1">
    <citation type="submission" date="2016-10" db="EMBL/GenBank/DDBJ databases">
        <authorList>
            <person name="de Groot N.N."/>
        </authorList>
    </citation>
    <scope>NUCLEOTIDE SEQUENCE</scope>
</reference>
<keyword evidence="4 10" id="KW-0812">Transmembrane</keyword>
<dbReference type="PANTHER" id="PTHR45339:SF1">
    <property type="entry name" value="HYBRID SIGNAL TRANSDUCTION HISTIDINE KINASE J"/>
    <property type="match status" value="1"/>
</dbReference>
<dbReference type="InterPro" id="IPR001789">
    <property type="entry name" value="Sig_transdc_resp-reg_receiver"/>
</dbReference>
<dbReference type="PROSITE" id="PS50110">
    <property type="entry name" value="RESPONSE_REGULATORY"/>
    <property type="match status" value="1"/>
</dbReference>
<evidence type="ECO:0000256" key="6">
    <source>
        <dbReference type="ARBA" id="ARBA00022840"/>
    </source>
</evidence>
<dbReference type="GO" id="GO:0000160">
    <property type="term" value="P:phosphorelay signal transduction system"/>
    <property type="evidence" value="ECO:0007669"/>
    <property type="project" value="UniProtKB-KW"/>
</dbReference>
<keyword evidence="5" id="KW-0547">Nucleotide-binding</keyword>
<dbReference type="InterPro" id="IPR004358">
    <property type="entry name" value="Sig_transdc_His_kin-like_C"/>
</dbReference>
<dbReference type="InterPro" id="IPR011006">
    <property type="entry name" value="CheY-like_superfamily"/>
</dbReference>
<feature type="transmembrane region" description="Helical" evidence="10">
    <location>
        <begin position="6"/>
        <end position="24"/>
    </location>
</feature>
<feature type="domain" description="Histidine kinase" evidence="11">
    <location>
        <begin position="43"/>
        <end position="263"/>
    </location>
</feature>
<gene>
    <name evidence="13" type="ORF">MNB_SV-4-693</name>
</gene>
<accession>A0A1W1E867</accession>
<evidence type="ECO:0000256" key="1">
    <source>
        <dbReference type="ARBA" id="ARBA00004651"/>
    </source>
</evidence>
<evidence type="ECO:0000256" key="10">
    <source>
        <dbReference type="SAM" id="Phobius"/>
    </source>
</evidence>
<dbReference type="GO" id="GO:0005524">
    <property type="term" value="F:ATP binding"/>
    <property type="evidence" value="ECO:0007669"/>
    <property type="project" value="UniProtKB-KW"/>
</dbReference>
<evidence type="ECO:0000256" key="3">
    <source>
        <dbReference type="ARBA" id="ARBA00022553"/>
    </source>
</evidence>
<proteinExistence type="predicted"/>
<comment type="subcellular location">
    <subcellularLocation>
        <location evidence="1">Cell membrane</location>
        <topology evidence="1">Multi-pass membrane protein</topology>
    </subcellularLocation>
</comment>
<keyword evidence="2" id="KW-1003">Cell membrane</keyword>
<dbReference type="InterPro" id="IPR005467">
    <property type="entry name" value="His_kinase_dom"/>
</dbReference>
<organism evidence="13">
    <name type="scientific">hydrothermal vent metagenome</name>
    <dbReference type="NCBI Taxonomy" id="652676"/>
    <lineage>
        <taxon>unclassified sequences</taxon>
        <taxon>metagenomes</taxon>
        <taxon>ecological metagenomes</taxon>
    </lineage>
</organism>
<sequence>MDTLWVWVALFALGILGILIRFFSAKQAKIEKMYEKMLQKQQEIERSQSLFLANISENIHEIIEKSYKETTTCKEEQPAIREMVKGKKLLDVTHDLIEFLRLKSKKVQVSHEKFNLNNVLNEVSGTVCTRFKGSPVELIFDIDNNIPRYLIGDLLNLEKVLRHLLEYFLQENSQGEIKLEIAMFGNYEEKIQLQFKLSDMGEGLDAKAMESLFIPVYNEENKEYSGLGLFVAKELITMMQGELAVHSVVGKGTSFTISLPFEMLDPKNRRNYRLPDKVLTAKKVFIADRNYNSALALKKMFAYFRHDVKVVNKEEFLAHKPDLKAYDIVILDLSLFQAKTVAYLEKIKKEKDLKVVALDSLLEREESRNTDAVIDRVLIKPANQERIFELIVNLYTLKQIRKTPVEEIPQEHELTHRTDIIETTNVSQQSFRDFSGMQLLIVEDDEINQKVLLNILKISGIEVSVANNGREAVEIIKEKDGSFDLVLMDINMPVMDGYTATQMIRLESEFNELPIVAFTALALESEKEKIFNSGMNAYLTKPINIGKLYTVFKMYHRLSSKQKVTATPQRRTFSKDILDVEKGIVYANRNEGFYMEILQEFLDAYGQSTEVFAKLIREHRYEQIKMLCIDMKGLSGTIGAKEMFGLIIEIHQKVLYHQEDMLVNYVDAYGKALRKLTDEIHRYLNMPST</sequence>